<dbReference type="GO" id="GO:0004386">
    <property type="term" value="F:helicase activity"/>
    <property type="evidence" value="ECO:0007669"/>
    <property type="project" value="UniProtKB-KW"/>
</dbReference>
<keyword evidence="1" id="KW-0067">ATP-binding</keyword>
<evidence type="ECO:0000313" key="2">
    <source>
        <dbReference type="Proteomes" id="UP000318297"/>
    </source>
</evidence>
<dbReference type="Proteomes" id="UP000318297">
    <property type="component" value="Unassembled WGS sequence"/>
</dbReference>
<comment type="caution">
    <text evidence="1">The sequence shown here is derived from an EMBL/GenBank/DDBJ whole genome shotgun (WGS) entry which is preliminary data.</text>
</comment>
<protein>
    <submittedName>
        <fullName evidence="1">ATP-dependent DNA helicase RecG</fullName>
    </submittedName>
</protein>
<organism evidence="1 2">
    <name type="scientific">Rudaeicoccus suwonensis</name>
    <dbReference type="NCBI Taxonomy" id="657409"/>
    <lineage>
        <taxon>Bacteria</taxon>
        <taxon>Bacillati</taxon>
        <taxon>Actinomycetota</taxon>
        <taxon>Actinomycetes</taxon>
        <taxon>Micrococcales</taxon>
        <taxon>Dermacoccaceae</taxon>
        <taxon>Rudaeicoccus</taxon>
    </lineage>
</organism>
<dbReference type="RefSeq" id="WP_145227354.1">
    <property type="nucleotide sequence ID" value="NZ_VIVQ01000001.1"/>
</dbReference>
<dbReference type="OrthoDB" id="3268233at2"/>
<keyword evidence="1" id="KW-0347">Helicase</keyword>
<dbReference type="CDD" id="cd04488">
    <property type="entry name" value="RecG_wedge_OBF"/>
    <property type="match status" value="1"/>
</dbReference>
<dbReference type="EMBL" id="VIVQ01000001">
    <property type="protein sequence ID" value="TWE12966.1"/>
    <property type="molecule type" value="Genomic_DNA"/>
</dbReference>
<gene>
    <name evidence="1" type="ORF">BKA23_1794</name>
</gene>
<keyword evidence="1" id="KW-0378">Hydrolase</keyword>
<name>A0A561EBH5_9MICO</name>
<keyword evidence="2" id="KW-1185">Reference proteome</keyword>
<dbReference type="AlphaFoldDB" id="A0A561EBH5"/>
<accession>A0A561EBH5</accession>
<proteinExistence type="predicted"/>
<keyword evidence="1" id="KW-0547">Nucleotide-binding</keyword>
<evidence type="ECO:0000313" key="1">
    <source>
        <dbReference type="EMBL" id="TWE12966.1"/>
    </source>
</evidence>
<reference evidence="1 2" key="1">
    <citation type="submission" date="2019-06" db="EMBL/GenBank/DDBJ databases">
        <title>Sequencing the genomes of 1000 actinobacteria strains.</title>
        <authorList>
            <person name="Klenk H.-P."/>
        </authorList>
    </citation>
    <scope>NUCLEOTIDE SEQUENCE [LARGE SCALE GENOMIC DNA]</scope>
    <source>
        <strain evidence="1 2">DSM 19560</strain>
    </source>
</reference>
<sequence>MSLRTRVGQVAGRLTRSETALEQDELEQAARRHGGVPIGQTIDRSVTCCAGTVRCVSLRPRSGEVPALVVDLDDGTRTMNLIWLGRRRIGGIEPGVYLKVRGRVTFRKGVPTIFNPAYEIKPGP</sequence>